<reference evidence="22" key="1">
    <citation type="submission" date="2022-03" db="EMBL/GenBank/DDBJ databases">
        <title>Genomic analyses of argali, domestic sheep and their hybrids provide insights into chromosomal evolution, heterosis and genetic basis of agronomic traits.</title>
        <authorList>
            <person name="Li M."/>
        </authorList>
    </citation>
    <scope>NUCLEOTIDE SEQUENCE</scope>
    <source>
        <strain evidence="22">CAU-MHL-2022a</strain>
        <tissue evidence="22">Skin</tissue>
    </source>
</reference>
<proteinExistence type="predicted"/>
<evidence type="ECO:0000256" key="3">
    <source>
        <dbReference type="ARBA" id="ARBA00004477"/>
    </source>
</evidence>
<dbReference type="InterPro" id="IPR011011">
    <property type="entry name" value="Znf_FYVE_PHD"/>
</dbReference>
<evidence type="ECO:0000259" key="21">
    <source>
        <dbReference type="PROSITE" id="PS51225"/>
    </source>
</evidence>
<keyword evidence="12 19" id="KW-1133">Transmembrane helix</keyword>
<dbReference type="Pfam" id="PF01284">
    <property type="entry name" value="MARVEL"/>
    <property type="match status" value="1"/>
</dbReference>
<feature type="transmembrane region" description="Helical" evidence="19">
    <location>
        <begin position="424"/>
        <end position="447"/>
    </location>
</feature>
<keyword evidence="13 17" id="KW-0472">Membrane</keyword>
<evidence type="ECO:0000256" key="10">
    <source>
        <dbReference type="ARBA" id="ARBA00022824"/>
    </source>
</evidence>
<dbReference type="GO" id="GO:0071787">
    <property type="term" value="P:endoplasmic reticulum tubular network formation"/>
    <property type="evidence" value="ECO:0007669"/>
    <property type="project" value="InterPro"/>
</dbReference>
<feature type="transmembrane region" description="Helical" evidence="19">
    <location>
        <begin position="60"/>
        <end position="82"/>
    </location>
</feature>
<dbReference type="SMART" id="SM00064">
    <property type="entry name" value="FYVE"/>
    <property type="match status" value="1"/>
</dbReference>
<organism evidence="22 23">
    <name type="scientific">Ovis ammon polii</name>
    <dbReference type="NCBI Taxonomy" id="230172"/>
    <lineage>
        <taxon>Eukaryota</taxon>
        <taxon>Metazoa</taxon>
        <taxon>Chordata</taxon>
        <taxon>Craniata</taxon>
        <taxon>Vertebrata</taxon>
        <taxon>Euteleostomi</taxon>
        <taxon>Mammalia</taxon>
        <taxon>Eutheria</taxon>
        <taxon>Laurasiatheria</taxon>
        <taxon>Artiodactyla</taxon>
        <taxon>Ruminantia</taxon>
        <taxon>Pecora</taxon>
        <taxon>Bovidae</taxon>
        <taxon>Caprinae</taxon>
        <taxon>Ovis</taxon>
    </lineage>
</organism>
<evidence type="ECO:0000256" key="15">
    <source>
        <dbReference type="ARBA" id="ARBA00032025"/>
    </source>
</evidence>
<dbReference type="PROSITE" id="PS51225">
    <property type="entry name" value="MARVEL"/>
    <property type="match status" value="1"/>
</dbReference>
<evidence type="ECO:0000256" key="17">
    <source>
        <dbReference type="PROSITE-ProRule" id="PRU00581"/>
    </source>
</evidence>
<dbReference type="PANTHER" id="PTHR14543">
    <property type="entry name" value="PROTRUDIN"/>
    <property type="match status" value="1"/>
</dbReference>
<evidence type="ECO:0000256" key="14">
    <source>
        <dbReference type="ARBA" id="ARBA00023273"/>
    </source>
</evidence>
<dbReference type="Gene3D" id="3.30.40.10">
    <property type="entry name" value="Zinc/RING finger domain, C3HC4 (zinc finger)"/>
    <property type="match status" value="1"/>
</dbReference>
<comment type="subcellular location">
    <subcellularLocation>
        <location evidence="2">Cell projection</location>
        <location evidence="2">Growth cone membrane</location>
        <topology evidence="2">Multi-pass membrane protein</topology>
    </subcellularLocation>
    <subcellularLocation>
        <location evidence="3">Endoplasmic reticulum membrane</location>
        <topology evidence="3">Multi-pass membrane protein</topology>
    </subcellularLocation>
    <subcellularLocation>
        <location evidence="1">Recycling endosome membrane</location>
        <topology evidence="1">Multi-pass membrane protein</topology>
    </subcellularLocation>
</comment>
<keyword evidence="14" id="KW-0966">Cell projection</keyword>
<feature type="domain" description="MARVEL" evidence="21">
    <location>
        <begin position="26"/>
        <end position="166"/>
    </location>
</feature>
<evidence type="ECO:0000256" key="13">
    <source>
        <dbReference type="ARBA" id="ARBA00023136"/>
    </source>
</evidence>
<dbReference type="GO" id="GO:0016192">
    <property type="term" value="P:vesicle-mediated transport"/>
    <property type="evidence" value="ECO:0007669"/>
    <property type="project" value="InterPro"/>
</dbReference>
<evidence type="ECO:0000256" key="4">
    <source>
        <dbReference type="ARBA" id="ARBA00015523"/>
    </source>
</evidence>
<evidence type="ECO:0000259" key="20">
    <source>
        <dbReference type="PROSITE" id="PS50178"/>
    </source>
</evidence>
<dbReference type="CDD" id="cd15723">
    <property type="entry name" value="FYVE_protrudin"/>
    <property type="match status" value="1"/>
</dbReference>
<evidence type="ECO:0000313" key="23">
    <source>
        <dbReference type="Proteomes" id="UP001214576"/>
    </source>
</evidence>
<keyword evidence="8" id="KW-0967">Endosome</keyword>
<dbReference type="InterPro" id="IPR000306">
    <property type="entry name" value="Znf_FYVE"/>
</dbReference>
<name>A0AAD4TQ03_OVIAM</name>
<gene>
    <name evidence="22" type="ORF">MG293_019500</name>
</gene>
<evidence type="ECO:0000256" key="8">
    <source>
        <dbReference type="ARBA" id="ARBA00022753"/>
    </source>
</evidence>
<feature type="transmembrane region" description="Helical" evidence="19">
    <location>
        <begin position="94"/>
        <end position="117"/>
    </location>
</feature>
<dbReference type="AlphaFoldDB" id="A0AAD4TQ03"/>
<keyword evidence="6 17" id="KW-0812">Transmembrane</keyword>
<evidence type="ECO:0000256" key="18">
    <source>
        <dbReference type="SAM" id="MobiDB-lite"/>
    </source>
</evidence>
<dbReference type="SUPFAM" id="SSF57903">
    <property type="entry name" value="FYVE/PHD zinc finger"/>
    <property type="match status" value="1"/>
</dbReference>
<dbReference type="GO" id="GO:0071782">
    <property type="term" value="C:endoplasmic reticulum tubular network"/>
    <property type="evidence" value="ECO:0007669"/>
    <property type="project" value="TreeGrafter"/>
</dbReference>
<dbReference type="FunFam" id="3.30.40.10:FF:000102">
    <property type="entry name" value="protrudin isoform X2"/>
    <property type="match status" value="1"/>
</dbReference>
<feature type="transmembrane region" description="Helical" evidence="19">
    <location>
        <begin position="33"/>
        <end position="54"/>
    </location>
</feature>
<keyword evidence="11" id="KW-0862">Zinc</keyword>
<evidence type="ECO:0000256" key="19">
    <source>
        <dbReference type="SAM" id="Phobius"/>
    </source>
</evidence>
<feature type="region of interest" description="Disordered" evidence="18">
    <location>
        <begin position="473"/>
        <end position="525"/>
    </location>
</feature>
<dbReference type="Proteomes" id="UP001214576">
    <property type="component" value="Unassembled WGS sequence"/>
</dbReference>
<evidence type="ECO:0000256" key="5">
    <source>
        <dbReference type="ARBA" id="ARBA00022475"/>
    </source>
</evidence>
<feature type="transmembrane region" description="Helical" evidence="19">
    <location>
        <begin position="330"/>
        <end position="348"/>
    </location>
</feature>
<evidence type="ECO:0000256" key="16">
    <source>
        <dbReference type="PROSITE-ProRule" id="PRU00091"/>
    </source>
</evidence>
<dbReference type="PANTHER" id="PTHR14543:SF1">
    <property type="entry name" value="PROTRUDIN"/>
    <property type="match status" value="1"/>
</dbReference>
<dbReference type="InterPro" id="IPR017455">
    <property type="entry name" value="Znf_FYVE-rel"/>
</dbReference>
<evidence type="ECO:0000256" key="1">
    <source>
        <dbReference type="ARBA" id="ARBA00004195"/>
    </source>
</evidence>
<evidence type="ECO:0000313" key="22">
    <source>
        <dbReference type="EMBL" id="KAI4530611.1"/>
    </source>
</evidence>
<keyword evidence="9 16" id="KW-0863">Zinc-finger</keyword>
<keyword evidence="23" id="KW-1185">Reference proteome</keyword>
<dbReference type="InterPro" id="IPR042405">
    <property type="entry name" value="Protrudin"/>
</dbReference>
<feature type="domain" description="FYVE-type" evidence="20">
    <location>
        <begin position="576"/>
        <end position="642"/>
    </location>
</feature>
<feature type="transmembrane region" description="Helical" evidence="19">
    <location>
        <begin position="303"/>
        <end position="324"/>
    </location>
</feature>
<evidence type="ECO:0000256" key="6">
    <source>
        <dbReference type="ARBA" id="ARBA00022692"/>
    </source>
</evidence>
<dbReference type="PROSITE" id="PS50178">
    <property type="entry name" value="ZF_FYVE"/>
    <property type="match status" value="1"/>
</dbReference>
<feature type="compositionally biased region" description="Acidic residues" evidence="18">
    <location>
        <begin position="515"/>
        <end position="525"/>
    </location>
</feature>
<keyword evidence="7" id="KW-0479">Metal-binding</keyword>
<dbReference type="EMBL" id="JAKZEL010000025">
    <property type="protein sequence ID" value="KAI4530611.1"/>
    <property type="molecule type" value="Genomic_DNA"/>
</dbReference>
<dbReference type="GO" id="GO:0031175">
    <property type="term" value="P:neuron projection development"/>
    <property type="evidence" value="ECO:0007669"/>
    <property type="project" value="TreeGrafter"/>
</dbReference>
<dbReference type="GO" id="GO:0048011">
    <property type="term" value="P:neurotrophin TRK receptor signaling pathway"/>
    <property type="evidence" value="ECO:0007669"/>
    <property type="project" value="TreeGrafter"/>
</dbReference>
<dbReference type="GO" id="GO:0055038">
    <property type="term" value="C:recycling endosome membrane"/>
    <property type="evidence" value="ECO:0007669"/>
    <property type="project" value="UniProtKB-SubCell"/>
</dbReference>
<accession>A0AAD4TQ03</accession>
<sequence>MLPPPPRQPPPQARAARGAVSLQRAFLRGPLGVLRLLQLLAGAAFWITIATSRYQGPVHFALFVSVLFWLLTLALYFLALLGKQELVPGLGPRWLAVNVAHDLLAAALYGAAMGVMIGQTRSHSYCNLKDYQMSCAYHAFLAAAVCGGLCLGLYLLSALYGGCRHCQGEREIITEAASAAQIRPAEDLFLAPSPWCCVCDQVEENATSCPGPSFSPLFPLHVSIHEYHENKKRPLCKGRMQTSEREGCGPEVSPSTVPEATLESLPVATKSPAFDLFNLVLSYKRLEVYLEPLKDAGDGVRYLLRWETPLCSLLTCLGLNILFLTLNEGAWYSVGALMISVPALLGYLQEVCRARLPESELVRRKYHSVRQEDLQRVRLSRPEAVAEVKSFLIQLEALLSRLCCTCEAAYRVLHWENPTVSSQFYGALLGTVCMLYLLPLCWVLALLNSTLFLGNVEFFRVVSEYRASLQRRMNPKQEESAFESPPPSDAGGKGALADCTPAPTPTEDLTPGSVEEAEEAEPDEEFKDAIEEDDEGAPCPAEDELVLQDNGFLSKNEVLRSKVSRLTERLRKRYPTNNFGSCTGCSATFSVLKKRRNCSNCGNSFCSRCCSFKVPRSSMGATAPEAQRETVFVCASCNQTLSK</sequence>
<evidence type="ECO:0000256" key="12">
    <source>
        <dbReference type="ARBA" id="ARBA00022989"/>
    </source>
</evidence>
<dbReference type="GO" id="GO:0072659">
    <property type="term" value="P:protein localization to plasma membrane"/>
    <property type="evidence" value="ECO:0007669"/>
    <property type="project" value="InterPro"/>
</dbReference>
<dbReference type="GO" id="GO:0032584">
    <property type="term" value="C:growth cone membrane"/>
    <property type="evidence" value="ECO:0007669"/>
    <property type="project" value="UniProtKB-SubCell"/>
</dbReference>
<protein>
    <recommendedName>
        <fullName evidence="4">Protrudin</fullName>
    </recommendedName>
    <alternativeName>
        <fullName evidence="15">Zinc finger FYVE domain-containing protein 27</fullName>
    </alternativeName>
</protein>
<keyword evidence="10" id="KW-0256">Endoplasmic reticulum</keyword>
<dbReference type="GO" id="GO:0005789">
    <property type="term" value="C:endoplasmic reticulum membrane"/>
    <property type="evidence" value="ECO:0007669"/>
    <property type="project" value="UniProtKB-SubCell"/>
</dbReference>
<dbReference type="GO" id="GO:0008270">
    <property type="term" value="F:zinc ion binding"/>
    <property type="evidence" value="ECO:0007669"/>
    <property type="project" value="UniProtKB-KW"/>
</dbReference>
<dbReference type="Pfam" id="PF01363">
    <property type="entry name" value="FYVE"/>
    <property type="match status" value="1"/>
</dbReference>
<evidence type="ECO:0000256" key="11">
    <source>
        <dbReference type="ARBA" id="ARBA00022833"/>
    </source>
</evidence>
<dbReference type="InterPro" id="IPR013083">
    <property type="entry name" value="Znf_RING/FYVE/PHD"/>
</dbReference>
<dbReference type="InterPro" id="IPR008253">
    <property type="entry name" value="Marvel"/>
</dbReference>
<evidence type="ECO:0000256" key="2">
    <source>
        <dbReference type="ARBA" id="ARBA00004460"/>
    </source>
</evidence>
<feature type="transmembrane region" description="Helical" evidence="19">
    <location>
        <begin position="137"/>
        <end position="160"/>
    </location>
</feature>
<keyword evidence="5" id="KW-1003">Cell membrane</keyword>
<evidence type="ECO:0000256" key="9">
    <source>
        <dbReference type="ARBA" id="ARBA00022771"/>
    </source>
</evidence>
<evidence type="ECO:0000256" key="7">
    <source>
        <dbReference type="ARBA" id="ARBA00022723"/>
    </source>
</evidence>
<dbReference type="GO" id="GO:0045773">
    <property type="term" value="P:positive regulation of axon extension"/>
    <property type="evidence" value="ECO:0007669"/>
    <property type="project" value="TreeGrafter"/>
</dbReference>
<comment type="caution">
    <text evidence="22">The sequence shown here is derived from an EMBL/GenBank/DDBJ whole genome shotgun (WGS) entry which is preliminary data.</text>
</comment>